<comment type="caution">
    <text evidence="2">The sequence shown here is derived from an EMBL/GenBank/DDBJ whole genome shotgun (WGS) entry which is preliminary data.</text>
</comment>
<dbReference type="OrthoDB" id="3697080at2"/>
<accession>A0A4R4YBU0</accession>
<protein>
    <submittedName>
        <fullName evidence="2">Uncharacterized protein</fullName>
    </submittedName>
</protein>
<feature type="region of interest" description="Disordered" evidence="1">
    <location>
        <begin position="56"/>
        <end position="78"/>
    </location>
</feature>
<gene>
    <name evidence="2" type="ORF">E1288_30595</name>
</gene>
<dbReference type="Proteomes" id="UP000294947">
    <property type="component" value="Unassembled WGS sequence"/>
</dbReference>
<evidence type="ECO:0000256" key="1">
    <source>
        <dbReference type="SAM" id="MobiDB-lite"/>
    </source>
</evidence>
<reference evidence="2 3" key="1">
    <citation type="submission" date="2019-03" db="EMBL/GenBank/DDBJ databases">
        <title>Draft genome sequences of novel Actinobacteria.</title>
        <authorList>
            <person name="Sahin N."/>
            <person name="Ay H."/>
            <person name="Saygin H."/>
        </authorList>
    </citation>
    <scope>NUCLEOTIDE SEQUENCE [LARGE SCALE GENOMIC DNA]</scope>
    <source>
        <strain evidence="2 3">7K502</strain>
    </source>
</reference>
<sequence length="78" mass="8639">MDHIPRQQDGSDLPSVLAEYGHLAAQLPGASRRRTEELRARLAELDELIDEQIARLTPPVRDPAGEGSAVEWQEVRGP</sequence>
<evidence type="ECO:0000313" key="2">
    <source>
        <dbReference type="EMBL" id="TDD41983.1"/>
    </source>
</evidence>
<name>A0A4R4YBU0_9PSEU</name>
<dbReference type="RefSeq" id="WP_132491312.1">
    <property type="nucleotide sequence ID" value="NZ_SMKW01000052.1"/>
</dbReference>
<organism evidence="2 3">
    <name type="scientific">Saccharopolyspora elongata</name>
    <dbReference type="NCBI Taxonomy" id="2530387"/>
    <lineage>
        <taxon>Bacteria</taxon>
        <taxon>Bacillati</taxon>
        <taxon>Actinomycetota</taxon>
        <taxon>Actinomycetes</taxon>
        <taxon>Pseudonocardiales</taxon>
        <taxon>Pseudonocardiaceae</taxon>
        <taxon>Saccharopolyspora</taxon>
    </lineage>
</organism>
<evidence type="ECO:0000313" key="3">
    <source>
        <dbReference type="Proteomes" id="UP000294947"/>
    </source>
</evidence>
<dbReference type="EMBL" id="SMKW01000052">
    <property type="protein sequence ID" value="TDD41983.1"/>
    <property type="molecule type" value="Genomic_DNA"/>
</dbReference>
<dbReference type="AlphaFoldDB" id="A0A4R4YBU0"/>
<proteinExistence type="predicted"/>
<keyword evidence="3" id="KW-1185">Reference proteome</keyword>